<protein>
    <submittedName>
        <fullName evidence="2">Uncharacterized protein</fullName>
    </submittedName>
</protein>
<proteinExistence type="predicted"/>
<feature type="region of interest" description="Disordered" evidence="1">
    <location>
        <begin position="447"/>
        <end position="491"/>
    </location>
</feature>
<name>A0A4U6VYG4_SETVI</name>
<dbReference type="PANTHER" id="PTHR37392:SF1">
    <property type="entry name" value="OS09G0556800 PROTEIN"/>
    <property type="match status" value="1"/>
</dbReference>
<dbReference type="AlphaFoldDB" id="A0A4U6VYG4"/>
<organism evidence="2 3">
    <name type="scientific">Setaria viridis</name>
    <name type="common">Green bristlegrass</name>
    <name type="synonym">Setaria italica subsp. viridis</name>
    <dbReference type="NCBI Taxonomy" id="4556"/>
    <lineage>
        <taxon>Eukaryota</taxon>
        <taxon>Viridiplantae</taxon>
        <taxon>Streptophyta</taxon>
        <taxon>Embryophyta</taxon>
        <taxon>Tracheophyta</taxon>
        <taxon>Spermatophyta</taxon>
        <taxon>Magnoliopsida</taxon>
        <taxon>Liliopsida</taxon>
        <taxon>Poales</taxon>
        <taxon>Poaceae</taxon>
        <taxon>PACMAD clade</taxon>
        <taxon>Panicoideae</taxon>
        <taxon>Panicodae</taxon>
        <taxon>Paniceae</taxon>
        <taxon>Cenchrinae</taxon>
        <taxon>Setaria</taxon>
    </lineage>
</organism>
<reference evidence="2" key="1">
    <citation type="submission" date="2019-03" db="EMBL/GenBank/DDBJ databases">
        <title>WGS assembly of Setaria viridis.</title>
        <authorList>
            <person name="Huang P."/>
            <person name="Jenkins J."/>
            <person name="Grimwood J."/>
            <person name="Barry K."/>
            <person name="Healey A."/>
            <person name="Mamidi S."/>
            <person name="Sreedasyam A."/>
            <person name="Shu S."/>
            <person name="Feldman M."/>
            <person name="Wu J."/>
            <person name="Yu Y."/>
            <person name="Chen C."/>
            <person name="Johnson J."/>
            <person name="Rokhsar D."/>
            <person name="Baxter I."/>
            <person name="Schmutz J."/>
            <person name="Brutnell T."/>
            <person name="Kellogg E."/>
        </authorList>
    </citation>
    <scope>NUCLEOTIDE SEQUENCE [LARGE SCALE GENOMIC DNA]</scope>
</reference>
<feature type="compositionally biased region" description="Polar residues" evidence="1">
    <location>
        <begin position="466"/>
        <end position="478"/>
    </location>
</feature>
<evidence type="ECO:0000313" key="2">
    <source>
        <dbReference type="EMBL" id="TKW34592.1"/>
    </source>
</evidence>
<gene>
    <name evidence="2" type="ORF">SEVIR_2G315200v2</name>
</gene>
<dbReference type="OMA" id="GEGPNTK"/>
<evidence type="ECO:0000256" key="1">
    <source>
        <dbReference type="SAM" id="MobiDB-lite"/>
    </source>
</evidence>
<keyword evidence="3" id="KW-1185">Reference proteome</keyword>
<dbReference type="PANTHER" id="PTHR37392">
    <property type="entry name" value="OS09G0556800 PROTEIN"/>
    <property type="match status" value="1"/>
</dbReference>
<dbReference type="Gramene" id="TKW34592">
    <property type="protein sequence ID" value="TKW34592"/>
    <property type="gene ID" value="SEVIR_2G315200v2"/>
</dbReference>
<evidence type="ECO:0000313" key="3">
    <source>
        <dbReference type="Proteomes" id="UP000298652"/>
    </source>
</evidence>
<accession>A0A4U6VYG4</accession>
<dbReference type="Proteomes" id="UP000298652">
    <property type="component" value="Chromosome 2"/>
</dbReference>
<feature type="region of interest" description="Disordered" evidence="1">
    <location>
        <begin position="150"/>
        <end position="340"/>
    </location>
</feature>
<sequence>MGYTYTPTYYSGLQDTIASLCKSIIPSFRVGRRLTADQAAARRHAEQLKWQQESFHRILHLSALHREGIVPASDVAAFRGPMLAALVAPPPPQHPEQPAVLRDKLLFLQELLYSKCISAAEYNASKAPLVQRLAALGVVVDCPDAEASAEEWSEIDLQDPPPPASAAASDKPKHKAFITPWKSRSKKEQDANGASRPPLAPVDQNNARKASVLMAESSPSQAVPSSGKAEKGKRRHLAAMFSSGGNGCENKDPAAEEGTDEKETVKGKKKSSWGFDGLKKWKKAGCSSGDAAAIGEQPERALPRSSYSECRLEASPMAASGPDAKRAKTKLHTATGDDSASELLHDKVLVENTKKELSRIQAELSSTNRNLSFSDQQIEAISTKLPVDKSELKPFFPKAWCDQHGDGVITAAKKEFKEHVEEMEKQRDISDSEGWATFDDINLDDNFNPRAFAQHQSDSEAKGNKVNESLTSSFTNPFYNDKNPFLNTNYD</sequence>
<dbReference type="EMBL" id="CM016553">
    <property type="protein sequence ID" value="TKW34592.1"/>
    <property type="molecule type" value="Genomic_DNA"/>
</dbReference>